<dbReference type="EMBL" id="CP016094">
    <property type="protein sequence ID" value="AOS45867.1"/>
    <property type="molecule type" value="Genomic_DNA"/>
</dbReference>
<name>A0A1D8AYB2_9BACT</name>
<feature type="compositionally biased region" description="Basic and acidic residues" evidence="1">
    <location>
        <begin position="179"/>
        <end position="194"/>
    </location>
</feature>
<sequence length="398" mass="44117">MKSTARFGTLIIALGLAAFVSGCVSESSRTGQRVRSARDFEVVETSTKRTLTTREMLHLQKKVSDYLDSEGITENGDYYVKIYLGEEDGVKEGEWVVVRYTKEPATVRYSQVSSYSGYSYYDPYYSTFAYDTYPFPGYGYSRLSFQYYDYPYYGYGRPYPYSRRPYPGHGGHHGNNGGRPDKDDDRDPPPRNEARPSGALKPSFVPANVVRQRDTNRSPAFDGRVTDSIVTPRLESRPRTRTRYNPPAVPVAQPDPSNAPGFAPRQPVTTSGATAASPGAFKPSRIREMGVRPEDAPPRPQRVEREAGMSNPRPANVRERTYAPVNSSPNRPSQEARTAAPVSRPSPASSFKPSAPPPTPRPEPAPTYTPSDSRTDSDATAGRRSPPPEGGRPDRGRR</sequence>
<feature type="compositionally biased region" description="Low complexity" evidence="1">
    <location>
        <begin position="336"/>
        <end position="353"/>
    </location>
</feature>
<proteinExistence type="predicted"/>
<dbReference type="OrthoDB" id="9945598at2"/>
<dbReference type="Proteomes" id="UP000095228">
    <property type="component" value="Chromosome"/>
</dbReference>
<dbReference type="PROSITE" id="PS51257">
    <property type="entry name" value="PROKAR_LIPOPROTEIN"/>
    <property type="match status" value="1"/>
</dbReference>
<dbReference type="AlphaFoldDB" id="A0A1D8AYB2"/>
<accession>A0A1D8AYB2</accession>
<feature type="compositionally biased region" description="Low complexity" evidence="1">
    <location>
        <begin position="269"/>
        <end position="280"/>
    </location>
</feature>
<dbReference type="KEGG" id="obg:Verru16b_02958"/>
<evidence type="ECO:0000256" key="1">
    <source>
        <dbReference type="SAM" id="MobiDB-lite"/>
    </source>
</evidence>
<feature type="compositionally biased region" description="Basic and acidic residues" evidence="1">
    <location>
        <begin position="285"/>
        <end position="307"/>
    </location>
</feature>
<gene>
    <name evidence="2" type="ORF">Verru16b_02958</name>
</gene>
<keyword evidence="3" id="KW-1185">Reference proteome</keyword>
<evidence type="ECO:0000313" key="2">
    <source>
        <dbReference type="EMBL" id="AOS45867.1"/>
    </source>
</evidence>
<feature type="compositionally biased region" description="Pro residues" evidence="1">
    <location>
        <begin position="354"/>
        <end position="367"/>
    </location>
</feature>
<evidence type="ECO:0000313" key="3">
    <source>
        <dbReference type="Proteomes" id="UP000095228"/>
    </source>
</evidence>
<reference evidence="2 3" key="1">
    <citation type="submission" date="2016-06" db="EMBL/GenBank/DDBJ databases">
        <title>Three novel species with peptidoglycan cell walls form the new genus Lacunisphaera gen. nov. in the family Opitutaceae of the verrucomicrobial subdivision 4.</title>
        <authorList>
            <person name="Rast P."/>
            <person name="Gloeckner I."/>
            <person name="Jogler M."/>
            <person name="Boedeker C."/>
            <person name="Jeske O."/>
            <person name="Wiegand S."/>
            <person name="Reinhardt R."/>
            <person name="Schumann P."/>
            <person name="Rohde M."/>
            <person name="Spring S."/>
            <person name="Gloeckner F.O."/>
            <person name="Jogler C."/>
        </authorList>
    </citation>
    <scope>NUCLEOTIDE SEQUENCE [LARGE SCALE GENOMIC DNA]</scope>
    <source>
        <strain evidence="2 3">IG16b</strain>
    </source>
</reference>
<feature type="compositionally biased region" description="Polar residues" evidence="1">
    <location>
        <begin position="324"/>
        <end position="335"/>
    </location>
</feature>
<protein>
    <submittedName>
        <fullName evidence="2">Uncharacterized protein</fullName>
    </submittedName>
</protein>
<organism evidence="2 3">
    <name type="scientific">Lacunisphaera limnophila</name>
    <dbReference type="NCBI Taxonomy" id="1838286"/>
    <lineage>
        <taxon>Bacteria</taxon>
        <taxon>Pseudomonadati</taxon>
        <taxon>Verrucomicrobiota</taxon>
        <taxon>Opitutia</taxon>
        <taxon>Opitutales</taxon>
        <taxon>Opitutaceae</taxon>
        <taxon>Lacunisphaera</taxon>
    </lineage>
</organism>
<dbReference type="RefSeq" id="WP_069962973.1">
    <property type="nucleotide sequence ID" value="NZ_CP016094.1"/>
</dbReference>
<feature type="region of interest" description="Disordered" evidence="1">
    <location>
        <begin position="164"/>
        <end position="398"/>
    </location>
</feature>